<dbReference type="STRING" id="1838280.A6M21_15485"/>
<keyword evidence="3 6" id="KW-0812">Transmembrane</keyword>
<evidence type="ECO:0000256" key="1">
    <source>
        <dbReference type="ARBA" id="ARBA00004127"/>
    </source>
</evidence>
<evidence type="ECO:0000256" key="7">
    <source>
        <dbReference type="SAM" id="Phobius"/>
    </source>
</evidence>
<feature type="transmembrane region" description="Helical" evidence="7">
    <location>
        <begin position="33"/>
        <end position="57"/>
    </location>
</feature>
<dbReference type="OrthoDB" id="9807568at2"/>
<evidence type="ECO:0000256" key="3">
    <source>
        <dbReference type="ARBA" id="ARBA00022692"/>
    </source>
</evidence>
<dbReference type="GO" id="GO:0042773">
    <property type="term" value="P:ATP synthesis coupled electron transport"/>
    <property type="evidence" value="ECO:0007669"/>
    <property type="project" value="InterPro"/>
</dbReference>
<evidence type="ECO:0000256" key="2">
    <source>
        <dbReference type="ARBA" id="ARBA00008483"/>
    </source>
</evidence>
<dbReference type="EMBL" id="LYVF01000193">
    <property type="protein sequence ID" value="OAT79504.1"/>
    <property type="molecule type" value="Genomic_DNA"/>
</dbReference>
<evidence type="ECO:0000313" key="11">
    <source>
        <dbReference type="Proteomes" id="UP000078532"/>
    </source>
</evidence>
<dbReference type="NCBIfam" id="TIGR01974">
    <property type="entry name" value="NDH_I_L"/>
    <property type="match status" value="1"/>
</dbReference>
<organism evidence="10 11">
    <name type="scientific">Desulfotomaculum copahuensis</name>
    <dbReference type="NCBI Taxonomy" id="1838280"/>
    <lineage>
        <taxon>Bacteria</taxon>
        <taxon>Bacillati</taxon>
        <taxon>Bacillota</taxon>
        <taxon>Clostridia</taxon>
        <taxon>Eubacteriales</taxon>
        <taxon>Desulfotomaculaceae</taxon>
        <taxon>Desulfotomaculum</taxon>
    </lineage>
</organism>
<feature type="transmembrane region" description="Helical" evidence="7">
    <location>
        <begin position="6"/>
        <end position="26"/>
    </location>
</feature>
<dbReference type="Pfam" id="PF00662">
    <property type="entry name" value="Proton_antipo_N"/>
    <property type="match status" value="1"/>
</dbReference>
<feature type="transmembrane region" description="Helical" evidence="7">
    <location>
        <begin position="383"/>
        <end position="403"/>
    </location>
</feature>
<evidence type="ECO:0000256" key="6">
    <source>
        <dbReference type="RuleBase" id="RU000320"/>
    </source>
</evidence>
<dbReference type="PRINTS" id="PR01435">
    <property type="entry name" value="NPOXDRDTASE5"/>
</dbReference>
<evidence type="ECO:0000256" key="5">
    <source>
        <dbReference type="ARBA" id="ARBA00023136"/>
    </source>
</evidence>
<dbReference type="GO" id="GO:0048038">
    <property type="term" value="F:quinone binding"/>
    <property type="evidence" value="ECO:0007669"/>
    <property type="project" value="UniProtKB-KW"/>
</dbReference>
<dbReference type="InterPro" id="IPR001750">
    <property type="entry name" value="ND/Mrp_TM"/>
</dbReference>
<evidence type="ECO:0000259" key="9">
    <source>
        <dbReference type="Pfam" id="PF00662"/>
    </source>
</evidence>
<dbReference type="InterPro" id="IPR001516">
    <property type="entry name" value="Proton_antipo_N"/>
</dbReference>
<protein>
    <submittedName>
        <fullName evidence="10">NADH-quinone oxidoreductase subunit L</fullName>
    </submittedName>
</protein>
<evidence type="ECO:0000256" key="4">
    <source>
        <dbReference type="ARBA" id="ARBA00022989"/>
    </source>
</evidence>
<feature type="transmembrane region" description="Helical" evidence="7">
    <location>
        <begin position="121"/>
        <end position="140"/>
    </location>
</feature>
<gene>
    <name evidence="10" type="ORF">A6M21_15485</name>
</gene>
<evidence type="ECO:0000313" key="10">
    <source>
        <dbReference type="EMBL" id="OAT79504.1"/>
    </source>
</evidence>
<comment type="subcellular location">
    <subcellularLocation>
        <location evidence="1">Endomembrane system</location>
        <topology evidence="1">Multi-pass membrane protein</topology>
    </subcellularLocation>
    <subcellularLocation>
        <location evidence="6">Membrane</location>
        <topology evidence="6">Multi-pass membrane protein</topology>
    </subcellularLocation>
</comment>
<dbReference type="GO" id="GO:0016020">
    <property type="term" value="C:membrane"/>
    <property type="evidence" value="ECO:0007669"/>
    <property type="project" value="UniProtKB-SubCell"/>
</dbReference>
<dbReference type="Pfam" id="PF00361">
    <property type="entry name" value="Proton_antipo_M"/>
    <property type="match status" value="1"/>
</dbReference>
<sequence>MVDFAMQHAWLVPLLPALAFVVIVFLTKPWQKLSALVAVAGIVGAFVFAALAAYGVFTHPEFTEGSLVYGVRWLSMPGLHINVGIMLDPTSAMMIFMVSLVSSLIFIYATGYMKGDPGFSVFFSYVSLFAASMLLLVLSSNLLEMFVGWELVGLCSYLLIGFYTHKISAREAAKKAFVTCRIADFGLLLGMLSLQIVFGTLDLPELAQKIAHFHQYTSAGVLTLIAVLVFLGPIGKSGQFPLHVWLPDAMEGPTPVSALIHAATMVVAGVYLVGRMLFLFSEIPSAMELVAITGAFTALFAATIAITQREIKRILAYSTVSQLGYMMLALGVGSLSASMFHMWTHAFFKALMFMGAGSVLTALHHKADVWEMGGLVKKMPITAWTFVVGGLAIAGIPPFAGFWSKDEILATALNSHHYVLFAMGAFTAFLTAFYMWRLIFLAFFGEENPANHPVESPWNMTVPLIILAALATVGGWVGTPWDNVWSQWIFFGEVEHAAPNYGVMIGSVILALAGIYLAYQLYYVDREKVKAKALAERYHGIYTLLFNKYYIDEIYLWFNHAIVDGSAKLFYLFDIYVVDGIIVNGLGAFTRLSGEGLRITETGRLQNYALVFFLGVLIIAVALAFSSPSAAGLLLGGVK</sequence>
<dbReference type="InterPro" id="IPR018393">
    <property type="entry name" value="NADHpl_OxRdtase_5_subgr"/>
</dbReference>
<feature type="transmembrane region" description="Helical" evidence="7">
    <location>
        <begin position="213"/>
        <end position="235"/>
    </location>
</feature>
<accession>A0A1B7LAX9</accession>
<dbReference type="NCBIfam" id="NF005141">
    <property type="entry name" value="PRK06590.1"/>
    <property type="match status" value="1"/>
</dbReference>
<dbReference type="PRINTS" id="PR01434">
    <property type="entry name" value="NADHDHGNASE5"/>
</dbReference>
<dbReference type="GO" id="GO:0015990">
    <property type="term" value="P:electron transport coupled proton transport"/>
    <property type="evidence" value="ECO:0007669"/>
    <property type="project" value="TreeGrafter"/>
</dbReference>
<feature type="transmembrane region" description="Helical" evidence="7">
    <location>
        <begin position="498"/>
        <end position="519"/>
    </location>
</feature>
<dbReference type="GO" id="GO:0012505">
    <property type="term" value="C:endomembrane system"/>
    <property type="evidence" value="ECO:0007669"/>
    <property type="project" value="UniProtKB-SubCell"/>
</dbReference>
<feature type="domain" description="NADH:quinone oxidoreductase/Mrp antiporter transmembrane" evidence="8">
    <location>
        <begin position="139"/>
        <end position="431"/>
    </location>
</feature>
<comment type="caution">
    <text evidence="10">The sequence shown here is derived from an EMBL/GenBank/DDBJ whole genome shotgun (WGS) entry which is preliminary data.</text>
</comment>
<proteinExistence type="inferred from homology"/>
<feature type="transmembrane region" description="Helical" evidence="7">
    <location>
        <begin position="176"/>
        <end position="201"/>
    </location>
</feature>
<dbReference type="Gene3D" id="1.20.5.2700">
    <property type="match status" value="1"/>
</dbReference>
<dbReference type="AlphaFoldDB" id="A0A1B7LAX9"/>
<name>A0A1B7LAX9_9FIRM</name>
<feature type="domain" description="NADH-Ubiquinone oxidoreductase (complex I) chain 5 N-terminal" evidence="9">
    <location>
        <begin position="73"/>
        <end position="123"/>
    </location>
</feature>
<evidence type="ECO:0000259" key="8">
    <source>
        <dbReference type="Pfam" id="PF00361"/>
    </source>
</evidence>
<feature type="transmembrane region" description="Helical" evidence="7">
    <location>
        <begin position="92"/>
        <end position="109"/>
    </location>
</feature>
<dbReference type="RefSeq" id="WP_066671151.1">
    <property type="nucleotide sequence ID" value="NZ_LYVF01000193.1"/>
</dbReference>
<dbReference type="Proteomes" id="UP000078532">
    <property type="component" value="Unassembled WGS sequence"/>
</dbReference>
<feature type="transmembrane region" description="Helical" evidence="7">
    <location>
        <begin position="610"/>
        <end position="635"/>
    </location>
</feature>
<keyword evidence="11" id="KW-1185">Reference proteome</keyword>
<keyword evidence="5 7" id="KW-0472">Membrane</keyword>
<feature type="transmembrane region" description="Helical" evidence="7">
    <location>
        <begin position="314"/>
        <end position="336"/>
    </location>
</feature>
<feature type="transmembrane region" description="Helical" evidence="7">
    <location>
        <begin position="286"/>
        <end position="307"/>
    </location>
</feature>
<reference evidence="10 11" key="1">
    <citation type="submission" date="2016-04" db="EMBL/GenBank/DDBJ databases">
        <authorList>
            <person name="Evans L.H."/>
            <person name="Alamgir A."/>
            <person name="Owens N."/>
            <person name="Weber N.D."/>
            <person name="Virtaneva K."/>
            <person name="Barbian K."/>
            <person name="Babar A."/>
            <person name="Rosenke K."/>
        </authorList>
    </citation>
    <scope>NUCLEOTIDE SEQUENCE [LARGE SCALE GENOMIC DNA]</scope>
    <source>
        <strain evidence="10 11">LMa1</strain>
    </source>
</reference>
<feature type="transmembrane region" description="Helical" evidence="7">
    <location>
        <begin position="415"/>
        <end position="436"/>
    </location>
</feature>
<feature type="transmembrane region" description="Helical" evidence="7">
    <location>
        <begin position="146"/>
        <end position="164"/>
    </location>
</feature>
<feature type="transmembrane region" description="Helical" evidence="7">
    <location>
        <begin position="457"/>
        <end position="478"/>
    </location>
</feature>
<keyword evidence="4 7" id="KW-1133">Transmembrane helix</keyword>
<dbReference type="InterPro" id="IPR003945">
    <property type="entry name" value="NU5C-like"/>
</dbReference>
<dbReference type="PANTHER" id="PTHR42829">
    <property type="entry name" value="NADH-UBIQUINONE OXIDOREDUCTASE CHAIN 5"/>
    <property type="match status" value="1"/>
</dbReference>
<dbReference type="GO" id="GO:0003954">
    <property type="term" value="F:NADH dehydrogenase activity"/>
    <property type="evidence" value="ECO:0007669"/>
    <property type="project" value="TreeGrafter"/>
</dbReference>
<feature type="transmembrane region" description="Helical" evidence="7">
    <location>
        <begin position="256"/>
        <end position="280"/>
    </location>
</feature>
<dbReference type="PANTHER" id="PTHR42829:SF2">
    <property type="entry name" value="NADH-UBIQUINONE OXIDOREDUCTASE CHAIN 5"/>
    <property type="match status" value="1"/>
</dbReference>
<comment type="similarity">
    <text evidence="2">Belongs to the CPA3 antiporters (TC 2.A.63) subunit A family.</text>
</comment>
<feature type="transmembrane region" description="Helical" evidence="7">
    <location>
        <begin position="342"/>
        <end position="363"/>
    </location>
</feature>
<dbReference type="GO" id="GO:0008137">
    <property type="term" value="F:NADH dehydrogenase (ubiquinone) activity"/>
    <property type="evidence" value="ECO:0007669"/>
    <property type="project" value="InterPro"/>
</dbReference>